<keyword evidence="1" id="KW-0472">Membrane</keyword>
<evidence type="ECO:0008006" key="4">
    <source>
        <dbReference type="Google" id="ProtNLM"/>
    </source>
</evidence>
<dbReference type="GO" id="GO:0005789">
    <property type="term" value="C:endoplasmic reticulum membrane"/>
    <property type="evidence" value="ECO:0007669"/>
    <property type="project" value="TreeGrafter"/>
</dbReference>
<dbReference type="InterPro" id="IPR029242">
    <property type="entry name" value="MLANA"/>
</dbReference>
<reference evidence="2 3" key="1">
    <citation type="submission" date="2022-11" db="EMBL/GenBank/DDBJ databases">
        <title>Whole genome sequence of Eschrichtius robustus ER-17-0199.</title>
        <authorList>
            <person name="Bruniche-Olsen A."/>
            <person name="Black A.N."/>
            <person name="Fields C.J."/>
            <person name="Walden K."/>
            <person name="Dewoody J.A."/>
        </authorList>
    </citation>
    <scope>NUCLEOTIDE SEQUENCE [LARGE SCALE GENOMIC DNA]</scope>
    <source>
        <strain evidence="2">ER-17-0199</strain>
        <tissue evidence="2">Blubber</tissue>
    </source>
</reference>
<accession>A0AB34HAL5</accession>
<sequence>MYLSISRARAAGIGILIVILGILLLISCWYCRRRSGYRSLKVIPTMKDRVSLGGYSHQAAALQCGDIYGKEKFLSLNKTPDQAL</sequence>
<gene>
    <name evidence="2" type="ORF">J1605_022275</name>
</gene>
<evidence type="ECO:0000313" key="3">
    <source>
        <dbReference type="Proteomes" id="UP001159641"/>
    </source>
</evidence>
<feature type="transmembrane region" description="Helical" evidence="1">
    <location>
        <begin position="12"/>
        <end position="31"/>
    </location>
</feature>
<dbReference type="GO" id="GO:0005802">
    <property type="term" value="C:trans-Golgi network"/>
    <property type="evidence" value="ECO:0007669"/>
    <property type="project" value="TreeGrafter"/>
</dbReference>
<dbReference type="GO" id="GO:0042470">
    <property type="term" value="C:melanosome"/>
    <property type="evidence" value="ECO:0007669"/>
    <property type="project" value="InterPro"/>
</dbReference>
<dbReference type="PANTHER" id="PTHR15305">
    <property type="entry name" value="MELANOMA ANTIGEN RECOGNIZED BY T-CELLS 1"/>
    <property type="match status" value="1"/>
</dbReference>
<dbReference type="Proteomes" id="UP001159641">
    <property type="component" value="Unassembled WGS sequence"/>
</dbReference>
<dbReference type="EMBL" id="JAIQCJ010001547">
    <property type="protein sequence ID" value="KAJ8789023.1"/>
    <property type="molecule type" value="Genomic_DNA"/>
</dbReference>
<proteinExistence type="predicted"/>
<name>A0AB34HAL5_ESCRO</name>
<keyword evidence="3" id="KW-1185">Reference proteome</keyword>
<dbReference type="AlphaFoldDB" id="A0AB34HAL5"/>
<protein>
    <recommendedName>
        <fullName evidence="4">Melanoma antigen recognized by T-cells 1</fullName>
    </recommendedName>
</protein>
<organism evidence="2 3">
    <name type="scientific">Eschrichtius robustus</name>
    <name type="common">California gray whale</name>
    <name type="synonym">Eschrichtius gibbosus</name>
    <dbReference type="NCBI Taxonomy" id="9764"/>
    <lineage>
        <taxon>Eukaryota</taxon>
        <taxon>Metazoa</taxon>
        <taxon>Chordata</taxon>
        <taxon>Craniata</taxon>
        <taxon>Vertebrata</taxon>
        <taxon>Euteleostomi</taxon>
        <taxon>Mammalia</taxon>
        <taxon>Eutheria</taxon>
        <taxon>Laurasiatheria</taxon>
        <taxon>Artiodactyla</taxon>
        <taxon>Whippomorpha</taxon>
        <taxon>Cetacea</taxon>
        <taxon>Mysticeti</taxon>
        <taxon>Eschrichtiidae</taxon>
        <taxon>Eschrichtius</taxon>
    </lineage>
</organism>
<keyword evidence="1" id="KW-1133">Transmembrane helix</keyword>
<dbReference type="PANTHER" id="PTHR15305:SF0">
    <property type="entry name" value="MELANOMA ANTIGEN RECOGNIZED BY T-CELLS 1"/>
    <property type="match status" value="1"/>
</dbReference>
<dbReference type="PROSITE" id="PS51257">
    <property type="entry name" value="PROKAR_LIPOPROTEIN"/>
    <property type="match status" value="1"/>
</dbReference>
<comment type="caution">
    <text evidence="2">The sequence shown here is derived from an EMBL/GenBank/DDBJ whole genome shotgun (WGS) entry which is preliminary data.</text>
</comment>
<evidence type="ECO:0000313" key="2">
    <source>
        <dbReference type="EMBL" id="KAJ8789023.1"/>
    </source>
</evidence>
<dbReference type="Pfam" id="PF14991">
    <property type="entry name" value="MLANA"/>
    <property type="match status" value="1"/>
</dbReference>
<keyword evidence="1" id="KW-0812">Transmembrane</keyword>
<evidence type="ECO:0000256" key="1">
    <source>
        <dbReference type="SAM" id="Phobius"/>
    </source>
</evidence>